<dbReference type="OrthoDB" id="10004862at2759"/>
<dbReference type="HOGENOM" id="CLU_060397_2_0_1"/>
<dbReference type="PANTHER" id="PTHR44068">
    <property type="entry name" value="ZGC:194242"/>
    <property type="match status" value="1"/>
</dbReference>
<evidence type="ECO:0000313" key="2">
    <source>
        <dbReference type="EMBL" id="EXF79554.1"/>
    </source>
</evidence>
<keyword evidence="2" id="KW-0808">Transferase</keyword>
<proteinExistence type="predicted"/>
<evidence type="ECO:0000313" key="3">
    <source>
        <dbReference type="Proteomes" id="UP000020467"/>
    </source>
</evidence>
<feature type="domain" description="Methyltransferase" evidence="1">
    <location>
        <begin position="64"/>
        <end position="161"/>
    </location>
</feature>
<dbReference type="EMBL" id="JARH01000547">
    <property type="protein sequence ID" value="EXF79554.1"/>
    <property type="molecule type" value="Genomic_DNA"/>
</dbReference>
<dbReference type="KEGG" id="cfj:CFIO01_03671"/>
<dbReference type="Gene3D" id="3.40.50.150">
    <property type="entry name" value="Vaccinia Virus protein VP39"/>
    <property type="match status" value="1"/>
</dbReference>
<evidence type="ECO:0000259" key="1">
    <source>
        <dbReference type="Pfam" id="PF13649"/>
    </source>
</evidence>
<gene>
    <name evidence="2" type="ORF">CFIO01_03671</name>
</gene>
<dbReference type="Pfam" id="PF13649">
    <property type="entry name" value="Methyltransf_25"/>
    <property type="match status" value="1"/>
</dbReference>
<name>A0A010RNL9_9PEZI</name>
<keyword evidence="3" id="KW-1185">Reference proteome</keyword>
<sequence>MATAPKDQQDSADIKSRLKESYDTIATEYNEWTLRQTSLRIEYLEKLMEKLLTAKPLSGQMSLVLELGCGCGLPVTERLLTAPDTYVTANDLSTTQIDVARKNLAKHGTDRVSFVEGDMMKLEFSEGSFDAVIAMYSIIHLPREEQTEMIRRVAKWLKPGGLLLANFASKDLPAVVNEEWLHEKGWMYWSGWGADATVEQLKEAGLEVLVRDIVDDKDDAEFLWVMAKK</sequence>
<accession>A0A010RNL9</accession>
<dbReference type="SUPFAM" id="SSF53335">
    <property type="entry name" value="S-adenosyl-L-methionine-dependent methyltransferases"/>
    <property type="match status" value="1"/>
</dbReference>
<protein>
    <submittedName>
        <fullName evidence="2">Methyltransferase</fullName>
    </submittedName>
</protein>
<dbReference type="InterPro" id="IPR050447">
    <property type="entry name" value="Erg6_SMT_methyltransf"/>
</dbReference>
<dbReference type="GO" id="GO:0032259">
    <property type="term" value="P:methylation"/>
    <property type="evidence" value="ECO:0007669"/>
    <property type="project" value="UniProtKB-KW"/>
</dbReference>
<dbReference type="CDD" id="cd02440">
    <property type="entry name" value="AdoMet_MTases"/>
    <property type="match status" value="1"/>
</dbReference>
<dbReference type="eggNOG" id="KOG1269">
    <property type="taxonomic scope" value="Eukaryota"/>
</dbReference>
<dbReference type="InterPro" id="IPR041698">
    <property type="entry name" value="Methyltransf_25"/>
</dbReference>
<dbReference type="AlphaFoldDB" id="A0A010RNL9"/>
<dbReference type="InterPro" id="IPR029063">
    <property type="entry name" value="SAM-dependent_MTases_sf"/>
</dbReference>
<reference evidence="2 3" key="1">
    <citation type="submission" date="2014-02" db="EMBL/GenBank/DDBJ databases">
        <title>The genome sequence of Colletotrichum fioriniae PJ7.</title>
        <authorList>
            <person name="Baroncelli R."/>
            <person name="Thon M.R."/>
        </authorList>
    </citation>
    <scope>NUCLEOTIDE SEQUENCE [LARGE SCALE GENOMIC DNA]</scope>
    <source>
        <strain evidence="2 3">PJ7</strain>
    </source>
</reference>
<comment type="caution">
    <text evidence="2">The sequence shown here is derived from an EMBL/GenBank/DDBJ whole genome shotgun (WGS) entry which is preliminary data.</text>
</comment>
<organism evidence="2 3">
    <name type="scientific">Colletotrichum fioriniae PJ7</name>
    <dbReference type="NCBI Taxonomy" id="1445577"/>
    <lineage>
        <taxon>Eukaryota</taxon>
        <taxon>Fungi</taxon>
        <taxon>Dikarya</taxon>
        <taxon>Ascomycota</taxon>
        <taxon>Pezizomycotina</taxon>
        <taxon>Sordariomycetes</taxon>
        <taxon>Hypocreomycetidae</taxon>
        <taxon>Glomerellales</taxon>
        <taxon>Glomerellaceae</taxon>
        <taxon>Colletotrichum</taxon>
        <taxon>Colletotrichum acutatum species complex</taxon>
    </lineage>
</organism>
<dbReference type="PANTHER" id="PTHR44068:SF11">
    <property type="entry name" value="GERANYL DIPHOSPHATE 2-C-METHYLTRANSFERASE"/>
    <property type="match status" value="1"/>
</dbReference>
<dbReference type="Proteomes" id="UP000020467">
    <property type="component" value="Unassembled WGS sequence"/>
</dbReference>
<dbReference type="GO" id="GO:0008168">
    <property type="term" value="F:methyltransferase activity"/>
    <property type="evidence" value="ECO:0007669"/>
    <property type="project" value="UniProtKB-KW"/>
</dbReference>
<keyword evidence="2" id="KW-0489">Methyltransferase</keyword>